<keyword evidence="1" id="KW-0479">Metal-binding</keyword>
<keyword evidence="3" id="KW-0862">Zinc</keyword>
<feature type="domain" description="Zinc finger DksA/TraR C4-type" evidence="5">
    <location>
        <begin position="40"/>
        <end position="69"/>
    </location>
</feature>
<dbReference type="SUPFAM" id="SSF57716">
    <property type="entry name" value="Glucocorticoid receptor-like (DNA-binding domain)"/>
    <property type="match status" value="1"/>
</dbReference>
<dbReference type="Gene3D" id="1.20.120.910">
    <property type="entry name" value="DksA, coiled-coil domain"/>
    <property type="match status" value="1"/>
</dbReference>
<dbReference type="GO" id="GO:0008270">
    <property type="term" value="F:zinc ion binding"/>
    <property type="evidence" value="ECO:0007669"/>
    <property type="project" value="UniProtKB-KW"/>
</dbReference>
<protein>
    <recommendedName>
        <fullName evidence="5">Zinc finger DksA/TraR C4-type domain-containing protein</fullName>
    </recommendedName>
</protein>
<feature type="zinc finger region" description="dksA C4-type" evidence="4">
    <location>
        <begin position="40"/>
        <end position="64"/>
    </location>
</feature>
<evidence type="ECO:0000256" key="1">
    <source>
        <dbReference type="ARBA" id="ARBA00022723"/>
    </source>
</evidence>
<dbReference type="Proteomes" id="UP000203504">
    <property type="component" value="Segment"/>
</dbReference>
<evidence type="ECO:0000313" key="7">
    <source>
        <dbReference type="Proteomes" id="UP000203504"/>
    </source>
</evidence>
<keyword evidence="2" id="KW-0863">Zinc-finger</keyword>
<dbReference type="GeneID" id="29124429"/>
<proteinExistence type="predicted"/>
<evidence type="ECO:0000313" key="6">
    <source>
        <dbReference type="EMBL" id="AIT13872.1"/>
    </source>
</evidence>
<evidence type="ECO:0000256" key="3">
    <source>
        <dbReference type="ARBA" id="ARBA00022833"/>
    </source>
</evidence>
<dbReference type="EMBL" id="KM366099">
    <property type="protein sequence ID" value="AIT13872.1"/>
    <property type="molecule type" value="Genomic_DNA"/>
</dbReference>
<organism evidence="6 7">
    <name type="scientific">Salmonella phage BP63</name>
    <dbReference type="NCBI Taxonomy" id="1543205"/>
    <lineage>
        <taxon>Viruses</taxon>
        <taxon>Duplodnaviria</taxon>
        <taxon>Heunggongvirae</taxon>
        <taxon>Uroviricota</taxon>
        <taxon>Caudoviricetes</taxon>
        <taxon>Rosemountvirus</taxon>
        <taxon>Rosemountvirus BP63</taxon>
    </lineage>
</organism>
<evidence type="ECO:0000256" key="4">
    <source>
        <dbReference type="PROSITE-ProRule" id="PRU00510"/>
    </source>
</evidence>
<dbReference type="Pfam" id="PF01258">
    <property type="entry name" value="zf-dskA_traR"/>
    <property type="match status" value="1"/>
</dbReference>
<dbReference type="PROSITE" id="PS51128">
    <property type="entry name" value="ZF_DKSA_2"/>
    <property type="match status" value="1"/>
</dbReference>
<evidence type="ECO:0000256" key="2">
    <source>
        <dbReference type="ARBA" id="ARBA00022771"/>
    </source>
</evidence>
<accession>A0A140XG82</accession>
<keyword evidence="7" id="KW-1185">Reference proteome</keyword>
<reference evidence="7" key="1">
    <citation type="submission" date="2014-08" db="EMBL/GenBank/DDBJ databases">
        <authorList>
            <person name="Mandeville R."/>
        </authorList>
    </citation>
    <scope>NUCLEOTIDE SEQUENCE [LARGE SCALE GENOMIC DNA]</scope>
</reference>
<dbReference type="OrthoDB" id="24362at10239"/>
<dbReference type="RefSeq" id="YP_009302970.1">
    <property type="nucleotide sequence ID" value="NC_031250.1"/>
</dbReference>
<sequence length="74" mass="8257">MIETMRTSDITDMASEAEQVARDAALSNRVRYTGVSPLTCYQCGEDIEEKRRQLLPGTVLCAACAQYNELKGKR</sequence>
<evidence type="ECO:0000259" key="5">
    <source>
        <dbReference type="Pfam" id="PF01258"/>
    </source>
</evidence>
<dbReference type="KEGG" id="vg:29124429"/>
<dbReference type="InterPro" id="IPR000962">
    <property type="entry name" value="Znf_DskA_TraR"/>
</dbReference>
<gene>
    <name evidence="6" type="ORF">BP63_51</name>
</gene>
<name>A0A140XG82_9CAUD</name>